<dbReference type="EMBL" id="JBHTEY010000001">
    <property type="protein sequence ID" value="MFC7612330.1"/>
    <property type="molecule type" value="Genomic_DNA"/>
</dbReference>
<accession>A0ABW2TF50</accession>
<comment type="caution">
    <text evidence="2">The sequence shown here is derived from an EMBL/GenBank/DDBJ whole genome shotgun (WGS) entry which is preliminary data.</text>
</comment>
<evidence type="ECO:0000313" key="1">
    <source>
        <dbReference type="EMBL" id="MFC7612301.1"/>
    </source>
</evidence>
<reference evidence="2" key="1">
    <citation type="journal article" date="2014" name="Int. J. Syst. Evol. Microbiol.">
        <title>Complete genome of a new Firmicutes species belonging to the dominant human colonic microbiota ('Ruminococcus bicirculans') reveals two chromosomes and a selective capacity to utilize plant glucans.</title>
        <authorList>
            <consortium name="NISC Comparative Sequencing Program"/>
            <person name="Wegmann U."/>
            <person name="Louis P."/>
            <person name="Goesmann A."/>
            <person name="Henrissat B."/>
            <person name="Duncan S.H."/>
            <person name="Flint H.J."/>
        </authorList>
    </citation>
    <scope>NUCLEOTIDE SEQUENCE</scope>
    <source>
        <strain evidence="2">JCM 17695</strain>
    </source>
</reference>
<keyword evidence="4" id="KW-1185">Reference proteome</keyword>
<name>A0ABW2TF50_9PSEU</name>
<organism evidence="2 4">
    <name type="scientific">Actinokineospora soli</name>
    <dbReference type="NCBI Taxonomy" id="1048753"/>
    <lineage>
        <taxon>Bacteria</taxon>
        <taxon>Bacillati</taxon>
        <taxon>Actinomycetota</taxon>
        <taxon>Actinomycetes</taxon>
        <taxon>Pseudonocardiales</taxon>
        <taxon>Pseudonocardiaceae</taxon>
        <taxon>Actinokineospora</taxon>
    </lineage>
</organism>
<dbReference type="EMBL" id="JBHTEY010000004">
    <property type="protein sequence ID" value="MFC7612647.1"/>
    <property type="molecule type" value="Genomic_DNA"/>
</dbReference>
<evidence type="ECO:0000313" key="4">
    <source>
        <dbReference type="Proteomes" id="UP001596512"/>
    </source>
</evidence>
<gene>
    <name evidence="1" type="ORF">ACFQV2_00070</name>
    <name evidence="2" type="ORF">ACFQV2_00220</name>
    <name evidence="3" type="ORF">ACFQV2_02260</name>
</gene>
<evidence type="ECO:0000313" key="3">
    <source>
        <dbReference type="EMBL" id="MFC7612647.1"/>
    </source>
</evidence>
<evidence type="ECO:0000313" key="2">
    <source>
        <dbReference type="EMBL" id="MFC7612330.1"/>
    </source>
</evidence>
<reference evidence="2" key="3">
    <citation type="submission" date="2024-09" db="EMBL/GenBank/DDBJ databases">
        <authorList>
            <person name="Sun Q."/>
            <person name="Mori K."/>
        </authorList>
    </citation>
    <scope>NUCLEOTIDE SEQUENCE</scope>
    <source>
        <strain evidence="2">JCM 17695</strain>
    </source>
</reference>
<sequence>MKYFYVPADDSPGMMGRLNTPGGWPDECELAVCEDGDTASPSATTPTT</sequence>
<dbReference type="Proteomes" id="UP001596512">
    <property type="component" value="Unassembled WGS sequence"/>
</dbReference>
<reference evidence="4" key="2">
    <citation type="journal article" date="2019" name="Int. J. Syst. Evol. Microbiol.">
        <title>The Global Catalogue of Microorganisms (GCM) 10K type strain sequencing project: providing services to taxonomists for standard genome sequencing and annotation.</title>
        <authorList>
            <consortium name="The Broad Institute Genomics Platform"/>
            <consortium name="The Broad Institute Genome Sequencing Center for Infectious Disease"/>
            <person name="Wu L."/>
            <person name="Ma J."/>
        </authorList>
    </citation>
    <scope>NUCLEOTIDE SEQUENCE [LARGE SCALE GENOMIC DNA]</scope>
    <source>
        <strain evidence="4">JCM 17695</strain>
    </source>
</reference>
<protein>
    <submittedName>
        <fullName evidence="2">Uncharacterized protein</fullName>
    </submittedName>
</protein>
<dbReference type="EMBL" id="JBHTEY010000001">
    <property type="protein sequence ID" value="MFC7612301.1"/>
    <property type="molecule type" value="Genomic_DNA"/>
</dbReference>
<proteinExistence type="predicted"/>